<name>A0A2N1UMR6_9BACT</name>
<dbReference type="Gene3D" id="3.30.1320.10">
    <property type="match status" value="1"/>
</dbReference>
<sequence>MLTIRLSRVGKKKQPSYRLILSENARDPWGKSLEFLGNYNPRTNPSVVNLEAERIKYWISKGAQTSATVHNLLVSQKIIIGPKVKADNVKKKKTKE</sequence>
<evidence type="ECO:0000313" key="5">
    <source>
        <dbReference type="Proteomes" id="UP000233414"/>
    </source>
</evidence>
<protein>
    <recommendedName>
        <fullName evidence="3">Small ribosomal subunit protein bS16</fullName>
    </recommendedName>
</protein>
<dbReference type="InterPro" id="IPR023803">
    <property type="entry name" value="Ribosomal_bS16_dom_sf"/>
</dbReference>
<keyword evidence="2 3" id="KW-0687">Ribonucleoprotein</keyword>
<evidence type="ECO:0000313" key="4">
    <source>
        <dbReference type="EMBL" id="PKL72045.1"/>
    </source>
</evidence>
<dbReference type="SUPFAM" id="SSF54565">
    <property type="entry name" value="Ribosomal protein S16"/>
    <property type="match status" value="1"/>
</dbReference>
<proteinExistence type="inferred from homology"/>
<dbReference type="PROSITE" id="PS00732">
    <property type="entry name" value="RIBOSOMAL_S16"/>
    <property type="match status" value="1"/>
</dbReference>
<dbReference type="HAMAP" id="MF_00385">
    <property type="entry name" value="Ribosomal_bS16"/>
    <property type="match status" value="1"/>
</dbReference>
<dbReference type="GO" id="GO:0005737">
    <property type="term" value="C:cytoplasm"/>
    <property type="evidence" value="ECO:0007669"/>
    <property type="project" value="UniProtKB-ARBA"/>
</dbReference>
<organism evidence="4 5">
    <name type="scientific">Candidatus Kuenenbacteria bacterium HGW-Kuenenbacteria-1</name>
    <dbReference type="NCBI Taxonomy" id="2013812"/>
    <lineage>
        <taxon>Bacteria</taxon>
        <taxon>Candidatus Kueneniibacteriota</taxon>
    </lineage>
</organism>
<dbReference type="Pfam" id="PF00886">
    <property type="entry name" value="Ribosomal_S16"/>
    <property type="match status" value="1"/>
</dbReference>
<gene>
    <name evidence="3 4" type="primary">rpsP</name>
    <name evidence="4" type="ORF">CVV26_03140</name>
</gene>
<evidence type="ECO:0000256" key="2">
    <source>
        <dbReference type="ARBA" id="ARBA00023274"/>
    </source>
</evidence>
<comment type="similarity">
    <text evidence="3">Belongs to the bacterial ribosomal protein bS16 family.</text>
</comment>
<reference evidence="4 5" key="1">
    <citation type="journal article" date="2017" name="ISME J.">
        <title>Potential for microbial H2 and metal transformations associated with novel bacteria and archaea in deep terrestrial subsurface sediments.</title>
        <authorList>
            <person name="Hernsdorf A.W."/>
            <person name="Amano Y."/>
            <person name="Miyakawa K."/>
            <person name="Ise K."/>
            <person name="Suzuki Y."/>
            <person name="Anantharaman K."/>
            <person name="Probst A."/>
            <person name="Burstein D."/>
            <person name="Thomas B.C."/>
            <person name="Banfield J.F."/>
        </authorList>
    </citation>
    <scope>NUCLEOTIDE SEQUENCE [LARGE SCALE GENOMIC DNA]</scope>
    <source>
        <strain evidence="4">HGW-Kuenenbacteria-1</strain>
    </source>
</reference>
<dbReference type="InterPro" id="IPR000307">
    <property type="entry name" value="Ribosomal_bS16"/>
</dbReference>
<dbReference type="AlphaFoldDB" id="A0A2N1UMR6"/>
<evidence type="ECO:0000256" key="3">
    <source>
        <dbReference type="HAMAP-Rule" id="MF_00385"/>
    </source>
</evidence>
<dbReference type="NCBIfam" id="TIGR00002">
    <property type="entry name" value="S16"/>
    <property type="match status" value="1"/>
</dbReference>
<dbReference type="GO" id="GO:0003735">
    <property type="term" value="F:structural constituent of ribosome"/>
    <property type="evidence" value="ECO:0007669"/>
    <property type="project" value="InterPro"/>
</dbReference>
<dbReference type="Proteomes" id="UP000233414">
    <property type="component" value="Unassembled WGS sequence"/>
</dbReference>
<dbReference type="InterPro" id="IPR020592">
    <property type="entry name" value="Ribosomal_bS16_CS"/>
</dbReference>
<dbReference type="PANTHER" id="PTHR12919">
    <property type="entry name" value="30S RIBOSOMAL PROTEIN S16"/>
    <property type="match status" value="1"/>
</dbReference>
<accession>A0A2N1UMR6</accession>
<dbReference type="GO" id="GO:0015935">
    <property type="term" value="C:small ribosomal subunit"/>
    <property type="evidence" value="ECO:0007669"/>
    <property type="project" value="TreeGrafter"/>
</dbReference>
<dbReference type="PANTHER" id="PTHR12919:SF20">
    <property type="entry name" value="SMALL RIBOSOMAL SUBUNIT PROTEIN BS16M"/>
    <property type="match status" value="1"/>
</dbReference>
<dbReference type="EMBL" id="PGYQ01000019">
    <property type="protein sequence ID" value="PKL72045.1"/>
    <property type="molecule type" value="Genomic_DNA"/>
</dbReference>
<dbReference type="GO" id="GO:0006412">
    <property type="term" value="P:translation"/>
    <property type="evidence" value="ECO:0007669"/>
    <property type="project" value="UniProtKB-UniRule"/>
</dbReference>
<comment type="caution">
    <text evidence="4">The sequence shown here is derived from an EMBL/GenBank/DDBJ whole genome shotgun (WGS) entry which is preliminary data.</text>
</comment>
<keyword evidence="1 3" id="KW-0689">Ribosomal protein</keyword>
<evidence type="ECO:0000256" key="1">
    <source>
        <dbReference type="ARBA" id="ARBA00022980"/>
    </source>
</evidence>